<accession>A0A369JAU3</accession>
<feature type="transmembrane region" description="Helical" evidence="2">
    <location>
        <begin position="135"/>
        <end position="158"/>
    </location>
</feature>
<keyword evidence="3" id="KW-0732">Signal</keyword>
<evidence type="ECO:0000313" key="5">
    <source>
        <dbReference type="Proteomes" id="UP000076154"/>
    </source>
</evidence>
<name>A0A369JAU3_HYPMA</name>
<feature type="chain" id="PRO_5017017842" description="Mid2 domain-containing protein" evidence="3">
    <location>
        <begin position="20"/>
        <end position="331"/>
    </location>
</feature>
<feature type="region of interest" description="Disordered" evidence="1">
    <location>
        <begin position="185"/>
        <end position="232"/>
    </location>
</feature>
<keyword evidence="2" id="KW-0812">Transmembrane</keyword>
<organism evidence="4 5">
    <name type="scientific">Hypsizygus marmoreus</name>
    <name type="common">White beech mushroom</name>
    <name type="synonym">Agaricus marmoreus</name>
    <dbReference type="NCBI Taxonomy" id="39966"/>
    <lineage>
        <taxon>Eukaryota</taxon>
        <taxon>Fungi</taxon>
        <taxon>Dikarya</taxon>
        <taxon>Basidiomycota</taxon>
        <taxon>Agaricomycotina</taxon>
        <taxon>Agaricomycetes</taxon>
        <taxon>Agaricomycetidae</taxon>
        <taxon>Agaricales</taxon>
        <taxon>Tricholomatineae</taxon>
        <taxon>Lyophyllaceae</taxon>
        <taxon>Hypsizygus</taxon>
    </lineage>
</organism>
<dbReference type="Proteomes" id="UP000076154">
    <property type="component" value="Unassembled WGS sequence"/>
</dbReference>
<keyword evidence="2" id="KW-0472">Membrane</keyword>
<dbReference type="InParanoid" id="A0A369JAU3"/>
<feature type="region of interest" description="Disordered" evidence="1">
    <location>
        <begin position="298"/>
        <end position="331"/>
    </location>
</feature>
<evidence type="ECO:0000256" key="1">
    <source>
        <dbReference type="SAM" id="MobiDB-lite"/>
    </source>
</evidence>
<keyword evidence="2" id="KW-1133">Transmembrane helix</keyword>
<gene>
    <name evidence="4" type="ORF">Hypma_002486</name>
</gene>
<dbReference type="AlphaFoldDB" id="A0A369JAU3"/>
<feature type="compositionally biased region" description="Basic and acidic residues" evidence="1">
    <location>
        <begin position="317"/>
        <end position="331"/>
    </location>
</feature>
<protein>
    <recommendedName>
        <fullName evidence="6">Mid2 domain-containing protein</fullName>
    </recommendedName>
</protein>
<feature type="compositionally biased region" description="Basic and acidic residues" evidence="1">
    <location>
        <begin position="298"/>
        <end position="309"/>
    </location>
</feature>
<evidence type="ECO:0000256" key="2">
    <source>
        <dbReference type="SAM" id="Phobius"/>
    </source>
</evidence>
<sequence length="331" mass="35294">MKITVLGLLLLASFTFTLAQNTTPAPAVSVIPLSTLTPGRVIYTFSTITETDTTPTPTSTVLHAAQISLSTTRITLFPHSGTAVSISVATITLHPTPSVPNISNFPTWSIPQPAPGYGSDPNGEEGLQNAANRGAMIGAVLGGLAFVVIIVIGVLFYFRLRSKRRSSSSNASYTTRRTATWKDRLNIGSISGGGTKNNAPAGHKWQDLEGKHPSFPSDTPSPPSPPFSQHVRRWSDSLAEKLPWAKPDSTDGMKDPFVDSAGAMSVRRVGFTHRASDFMPGGAGGVGDQIEMDVNPRREVRGDGGKEMSEVGEGDLDLERAMTHDRPFSPV</sequence>
<dbReference type="EMBL" id="LUEZ02000122">
    <property type="protein sequence ID" value="RDB16843.1"/>
    <property type="molecule type" value="Genomic_DNA"/>
</dbReference>
<evidence type="ECO:0000256" key="3">
    <source>
        <dbReference type="SAM" id="SignalP"/>
    </source>
</evidence>
<reference evidence="4" key="1">
    <citation type="submission" date="2018-04" db="EMBL/GenBank/DDBJ databases">
        <title>Whole genome sequencing of Hypsizygus marmoreus.</title>
        <authorList>
            <person name="Choi I.-G."/>
            <person name="Min B."/>
            <person name="Kim J.-G."/>
            <person name="Kim S."/>
            <person name="Oh Y.-L."/>
            <person name="Kong W.-S."/>
            <person name="Park H."/>
            <person name="Jeong J."/>
            <person name="Song E.-S."/>
        </authorList>
    </citation>
    <scope>NUCLEOTIDE SEQUENCE [LARGE SCALE GENOMIC DNA]</scope>
    <source>
        <strain evidence="4">51987-8</strain>
    </source>
</reference>
<evidence type="ECO:0000313" key="4">
    <source>
        <dbReference type="EMBL" id="RDB16843.1"/>
    </source>
</evidence>
<proteinExistence type="predicted"/>
<evidence type="ECO:0008006" key="6">
    <source>
        <dbReference type="Google" id="ProtNLM"/>
    </source>
</evidence>
<comment type="caution">
    <text evidence="4">The sequence shown here is derived from an EMBL/GenBank/DDBJ whole genome shotgun (WGS) entry which is preliminary data.</text>
</comment>
<feature type="signal peptide" evidence="3">
    <location>
        <begin position="1"/>
        <end position="19"/>
    </location>
</feature>
<keyword evidence="5" id="KW-1185">Reference proteome</keyword>